<dbReference type="InterPro" id="IPR027417">
    <property type="entry name" value="P-loop_NTPase"/>
</dbReference>
<feature type="domain" description="AAA+ ATPase" evidence="7">
    <location>
        <begin position="556"/>
        <end position="724"/>
    </location>
</feature>
<sequence>MKIMLNRQVQSLIDASWEKARKLHHEYLTPEHLLSVLFLMPDVRQVLQKTGGDVPAMEEHVRKYLEENVGTAPDDRDPVQTLGFQDVFRRAAVFCSGSEKAVLDLGDVLYSLYSGDGSRDFCSWVLRKFGVDRFSLVETLTSGIFREDADMESRSDGGQADPEPPEDQPEDQPEEGTPFDKRIIPLDERTVEMLRRRLKTREEDFSRDFRGGAEGAERDGAAGRGSARQGKTWLDRYAENLTAKAAAGLLDPVVGREEEIARTIQVLCRRIKNNPLHVGEAGVGKTSVTEGLAQRIADGSVPEKLKNSVIYKLDVGSLLAGTKFRGDFEERIKKITEELSRREGAILFIDEIHMLVGAGSGGSGSVDASNLLKPVLASGKIRCIGSTTYDEYAKSFEKDRAFARRFQKIDIAEPSEEETVQILLGLRSRYEEFHQVKYSDEAVRQAVHLSALYVNERFLPDKAIDVMDEAGARLRIAEGAAEAGKPLPVVEPPLVENVVAKMARIPEKSIGLDENKKLRVLEETLRKSVFGQDGAVRELSRTVKRARAGFRSGTKPASCFLFAGPTGVGKTELAKKLAEALDLPFIRFDMSEYQEKHTVSRLIGSPPGYVGFEDGGSLTDAIRKQPRAVLLLDEIEKAHPDIFNVLLQMMDYATLTDNQGRKADFRHVFVIMTSNAGADRLGKPAIGFGGTEGTDSALDEAVKQAFSPEFRNRLDAVIKFSRLSPEIMESIVRKEIAAIAGRLAERGVSLVVPRTVVTWLAEKSYSAEFGARNVSRVVEDEIAAPLVDDVLFGRLSGGGQAVFSLKNSRISVSVRVQPVEMRAVETEPAL</sequence>
<dbReference type="PRINTS" id="PR00300">
    <property type="entry name" value="CLPPROTEASEA"/>
</dbReference>
<dbReference type="InterPro" id="IPR004176">
    <property type="entry name" value="Clp_R_N"/>
</dbReference>
<dbReference type="InterPro" id="IPR041546">
    <property type="entry name" value="ClpA/ClpB_AAA_lid"/>
</dbReference>
<evidence type="ECO:0000313" key="9">
    <source>
        <dbReference type="EMBL" id="MBO8449638.1"/>
    </source>
</evidence>
<dbReference type="Proteomes" id="UP000823616">
    <property type="component" value="Unassembled WGS sequence"/>
</dbReference>
<dbReference type="GO" id="GO:0005737">
    <property type="term" value="C:cytoplasm"/>
    <property type="evidence" value="ECO:0007669"/>
    <property type="project" value="TreeGrafter"/>
</dbReference>
<dbReference type="PANTHER" id="PTHR11638">
    <property type="entry name" value="ATP-DEPENDENT CLP PROTEASE"/>
    <property type="match status" value="1"/>
</dbReference>
<dbReference type="InterPro" id="IPR028299">
    <property type="entry name" value="ClpA/B_CS2"/>
</dbReference>
<evidence type="ECO:0000256" key="3">
    <source>
        <dbReference type="ARBA" id="ARBA00022840"/>
    </source>
</evidence>
<comment type="caution">
    <text evidence="9">The sequence shown here is derived from an EMBL/GenBank/DDBJ whole genome shotgun (WGS) entry which is preliminary data.</text>
</comment>
<protein>
    <submittedName>
        <fullName evidence="9">AAA family ATPase</fullName>
    </submittedName>
</protein>
<dbReference type="SMART" id="SM00382">
    <property type="entry name" value="AAA"/>
    <property type="match status" value="2"/>
</dbReference>
<dbReference type="SUPFAM" id="SSF52540">
    <property type="entry name" value="P-loop containing nucleoside triphosphate hydrolases"/>
    <property type="match status" value="2"/>
</dbReference>
<evidence type="ECO:0000259" key="7">
    <source>
        <dbReference type="SMART" id="SM00382"/>
    </source>
</evidence>
<dbReference type="PANTHER" id="PTHR11638:SF111">
    <property type="entry name" value="ATP-DEPENDENT CLP PROTEASE ATP-BINDING SUBUNIT CLPA"/>
    <property type="match status" value="1"/>
</dbReference>
<evidence type="ECO:0000256" key="1">
    <source>
        <dbReference type="ARBA" id="ARBA00022737"/>
    </source>
</evidence>
<feature type="domain" description="Clp ATPase C-terminal" evidence="8">
    <location>
        <begin position="723"/>
        <end position="812"/>
    </location>
</feature>
<reference evidence="9" key="1">
    <citation type="submission" date="2020-10" db="EMBL/GenBank/DDBJ databases">
        <authorList>
            <person name="Gilroy R."/>
        </authorList>
    </citation>
    <scope>NUCLEOTIDE SEQUENCE</scope>
    <source>
        <strain evidence="9">B3-4054</strain>
    </source>
</reference>
<proteinExistence type="inferred from homology"/>
<dbReference type="Pfam" id="PF07724">
    <property type="entry name" value="AAA_2"/>
    <property type="match status" value="1"/>
</dbReference>
<dbReference type="InterPro" id="IPR001270">
    <property type="entry name" value="ClpA/B"/>
</dbReference>
<dbReference type="GO" id="GO:0016887">
    <property type="term" value="F:ATP hydrolysis activity"/>
    <property type="evidence" value="ECO:0007669"/>
    <property type="project" value="InterPro"/>
</dbReference>
<dbReference type="InterPro" id="IPR050130">
    <property type="entry name" value="ClpA_ClpB"/>
</dbReference>
<organism evidence="9 10">
    <name type="scientific">Candidatus Avitreponema avistercoris</name>
    <dbReference type="NCBI Taxonomy" id="2840705"/>
    <lineage>
        <taxon>Bacteria</taxon>
        <taxon>Pseudomonadati</taxon>
        <taxon>Spirochaetota</taxon>
        <taxon>Spirochaetia</taxon>
        <taxon>Spirochaetales</taxon>
        <taxon>Candidatus Avitreponema</taxon>
    </lineage>
</organism>
<dbReference type="PROSITE" id="PS00870">
    <property type="entry name" value="CLPAB_1"/>
    <property type="match status" value="1"/>
</dbReference>
<dbReference type="Gene3D" id="1.10.8.60">
    <property type="match status" value="2"/>
</dbReference>
<gene>
    <name evidence="9" type="ORF">IAA96_00860</name>
</gene>
<feature type="compositionally biased region" description="Acidic residues" evidence="6">
    <location>
        <begin position="163"/>
        <end position="174"/>
    </location>
</feature>
<dbReference type="SUPFAM" id="SSF81923">
    <property type="entry name" value="Double Clp-N motif"/>
    <property type="match status" value="1"/>
</dbReference>
<feature type="region of interest" description="Disordered" evidence="6">
    <location>
        <begin position="208"/>
        <end position="228"/>
    </location>
</feature>
<dbReference type="AlphaFoldDB" id="A0A9D9ELE0"/>
<accession>A0A9D9ELE0</accession>
<evidence type="ECO:0000256" key="4">
    <source>
        <dbReference type="ARBA" id="ARBA00023186"/>
    </source>
</evidence>
<keyword evidence="2 5" id="KW-0547">Nucleotide-binding</keyword>
<evidence type="ECO:0000256" key="2">
    <source>
        <dbReference type="ARBA" id="ARBA00022741"/>
    </source>
</evidence>
<evidence type="ECO:0000259" key="8">
    <source>
        <dbReference type="SMART" id="SM01086"/>
    </source>
</evidence>
<dbReference type="GO" id="GO:0005524">
    <property type="term" value="F:ATP binding"/>
    <property type="evidence" value="ECO:0007669"/>
    <property type="project" value="UniProtKB-KW"/>
</dbReference>
<dbReference type="Pfam" id="PF00004">
    <property type="entry name" value="AAA"/>
    <property type="match status" value="1"/>
</dbReference>
<dbReference type="EMBL" id="JADIMS010000011">
    <property type="protein sequence ID" value="MBO8449638.1"/>
    <property type="molecule type" value="Genomic_DNA"/>
</dbReference>
<dbReference type="Pfam" id="PF02861">
    <property type="entry name" value="Clp_N"/>
    <property type="match status" value="1"/>
</dbReference>
<dbReference type="PROSITE" id="PS00871">
    <property type="entry name" value="CLPAB_2"/>
    <property type="match status" value="1"/>
</dbReference>
<feature type="domain" description="AAA+ ATPase" evidence="7">
    <location>
        <begin position="272"/>
        <end position="416"/>
    </location>
</feature>
<reference evidence="9" key="2">
    <citation type="journal article" date="2021" name="PeerJ">
        <title>Extensive microbial diversity within the chicken gut microbiome revealed by metagenomics and culture.</title>
        <authorList>
            <person name="Gilroy R."/>
            <person name="Ravi A."/>
            <person name="Getino M."/>
            <person name="Pursley I."/>
            <person name="Horton D.L."/>
            <person name="Alikhan N.F."/>
            <person name="Baker D."/>
            <person name="Gharbi K."/>
            <person name="Hall N."/>
            <person name="Watson M."/>
            <person name="Adriaenssens E.M."/>
            <person name="Foster-Nyarko E."/>
            <person name="Jarju S."/>
            <person name="Secka A."/>
            <person name="Antonio M."/>
            <person name="Oren A."/>
            <person name="Chaudhuri R.R."/>
            <person name="La Ragione R."/>
            <person name="Hildebrand F."/>
            <person name="Pallen M.J."/>
        </authorList>
    </citation>
    <scope>NUCLEOTIDE SEQUENCE</scope>
    <source>
        <strain evidence="9">B3-4054</strain>
    </source>
</reference>
<evidence type="ECO:0000313" key="10">
    <source>
        <dbReference type="Proteomes" id="UP000823616"/>
    </source>
</evidence>
<dbReference type="Pfam" id="PF10431">
    <property type="entry name" value="ClpB_D2-small"/>
    <property type="match status" value="1"/>
</dbReference>
<dbReference type="InterPro" id="IPR036628">
    <property type="entry name" value="Clp_N_dom_sf"/>
</dbReference>
<keyword evidence="4 5" id="KW-0143">Chaperone</keyword>
<comment type="similarity">
    <text evidence="5">Belongs to the ClpA/ClpB family.</text>
</comment>
<dbReference type="FunFam" id="3.40.50.300:FF:000025">
    <property type="entry name" value="ATP-dependent Clp protease subunit"/>
    <property type="match status" value="1"/>
</dbReference>
<keyword evidence="1" id="KW-0677">Repeat</keyword>
<dbReference type="CDD" id="cd19499">
    <property type="entry name" value="RecA-like_ClpB_Hsp104-like"/>
    <property type="match status" value="1"/>
</dbReference>
<keyword evidence="3 5" id="KW-0067">ATP-binding</keyword>
<dbReference type="Gene3D" id="1.10.1780.10">
    <property type="entry name" value="Clp, N-terminal domain"/>
    <property type="match status" value="1"/>
</dbReference>
<dbReference type="InterPro" id="IPR003593">
    <property type="entry name" value="AAA+_ATPase"/>
</dbReference>
<dbReference type="GO" id="GO:0034605">
    <property type="term" value="P:cellular response to heat"/>
    <property type="evidence" value="ECO:0007669"/>
    <property type="project" value="TreeGrafter"/>
</dbReference>
<dbReference type="Gene3D" id="3.40.50.300">
    <property type="entry name" value="P-loop containing nucleotide triphosphate hydrolases"/>
    <property type="match status" value="2"/>
</dbReference>
<dbReference type="InterPro" id="IPR019489">
    <property type="entry name" value="Clp_ATPase_C"/>
</dbReference>
<evidence type="ECO:0000256" key="6">
    <source>
        <dbReference type="SAM" id="MobiDB-lite"/>
    </source>
</evidence>
<dbReference type="InterPro" id="IPR018368">
    <property type="entry name" value="ClpA/B_CS1"/>
</dbReference>
<evidence type="ECO:0000256" key="5">
    <source>
        <dbReference type="RuleBase" id="RU004432"/>
    </source>
</evidence>
<dbReference type="SMART" id="SM01086">
    <property type="entry name" value="ClpB_D2-small"/>
    <property type="match status" value="1"/>
</dbReference>
<dbReference type="InterPro" id="IPR003959">
    <property type="entry name" value="ATPase_AAA_core"/>
</dbReference>
<name>A0A9D9ELE0_9SPIR</name>
<dbReference type="Pfam" id="PF17871">
    <property type="entry name" value="AAA_lid_9"/>
    <property type="match status" value="1"/>
</dbReference>
<feature type="region of interest" description="Disordered" evidence="6">
    <location>
        <begin position="147"/>
        <end position="183"/>
    </location>
</feature>
<dbReference type="CDD" id="cd00009">
    <property type="entry name" value="AAA"/>
    <property type="match status" value="1"/>
</dbReference>
<feature type="compositionally biased region" description="Basic and acidic residues" evidence="6">
    <location>
        <begin position="208"/>
        <end position="221"/>
    </location>
</feature>